<dbReference type="FunFam" id="3.40.50.300:FF:000640">
    <property type="entry name" value="MoxR family ATPase"/>
    <property type="match status" value="1"/>
</dbReference>
<feature type="domain" description="ChlI/MoxR AAA lid" evidence="5">
    <location>
        <begin position="264"/>
        <end position="331"/>
    </location>
</feature>
<gene>
    <name evidence="6" type="primary">ravA</name>
    <name evidence="6" type="ORF">K227x_20480</name>
</gene>
<dbReference type="Gene3D" id="3.40.50.300">
    <property type="entry name" value="P-loop containing nucleotide triphosphate hydrolases"/>
    <property type="match status" value="1"/>
</dbReference>
<dbReference type="GO" id="GO:0005524">
    <property type="term" value="F:ATP binding"/>
    <property type="evidence" value="ECO:0007669"/>
    <property type="project" value="UniProtKB-KW"/>
</dbReference>
<dbReference type="SUPFAM" id="SSF52540">
    <property type="entry name" value="P-loop containing nucleoside triphosphate hydrolases"/>
    <property type="match status" value="1"/>
</dbReference>
<dbReference type="AlphaFoldDB" id="A0A517N956"/>
<keyword evidence="2" id="KW-0067">ATP-binding</keyword>
<evidence type="ECO:0000313" key="6">
    <source>
        <dbReference type="EMBL" id="QDT03664.1"/>
    </source>
</evidence>
<dbReference type="OrthoDB" id="9773454at2"/>
<keyword evidence="6" id="KW-0378">Hydrolase</keyword>
<keyword evidence="1" id="KW-0547">Nucleotide-binding</keyword>
<dbReference type="KEGG" id="rlc:K227x_20480"/>
<dbReference type="InterPro" id="IPR011703">
    <property type="entry name" value="ATPase_AAA-3"/>
</dbReference>
<proteinExistence type="inferred from homology"/>
<evidence type="ECO:0000259" key="4">
    <source>
        <dbReference type="Pfam" id="PF07726"/>
    </source>
</evidence>
<keyword evidence="7" id="KW-1185">Reference proteome</keyword>
<accession>A0A517N956</accession>
<name>A0A517N956_9BACT</name>
<dbReference type="PIRSF" id="PIRSF002849">
    <property type="entry name" value="AAA_ATPase_chaperone_MoxR_prd"/>
    <property type="match status" value="1"/>
</dbReference>
<dbReference type="Proteomes" id="UP000318538">
    <property type="component" value="Chromosome"/>
</dbReference>
<dbReference type="CDD" id="cd00009">
    <property type="entry name" value="AAA"/>
    <property type="match status" value="1"/>
</dbReference>
<dbReference type="InterPro" id="IPR050764">
    <property type="entry name" value="CbbQ/NirQ/NorQ/GpvN"/>
</dbReference>
<dbReference type="Gene3D" id="1.10.8.80">
    <property type="entry name" value="Magnesium chelatase subunit I, C-Terminal domain"/>
    <property type="match status" value="1"/>
</dbReference>
<protein>
    <submittedName>
        <fullName evidence="6">ATPase RavA</fullName>
        <ecNumber evidence="6">3.6.3.-</ecNumber>
    </submittedName>
</protein>
<dbReference type="RefSeq" id="WP_145169303.1">
    <property type="nucleotide sequence ID" value="NZ_CP036525.1"/>
</dbReference>
<dbReference type="EMBL" id="CP036525">
    <property type="protein sequence ID" value="QDT03664.1"/>
    <property type="molecule type" value="Genomic_DNA"/>
</dbReference>
<evidence type="ECO:0000256" key="1">
    <source>
        <dbReference type="ARBA" id="ARBA00022741"/>
    </source>
</evidence>
<feature type="domain" description="ATPase AAA-3" evidence="4">
    <location>
        <begin position="54"/>
        <end position="188"/>
    </location>
</feature>
<dbReference type="PANTHER" id="PTHR42759:SF1">
    <property type="entry name" value="MAGNESIUM-CHELATASE SUBUNIT CHLD"/>
    <property type="match status" value="1"/>
</dbReference>
<evidence type="ECO:0000313" key="7">
    <source>
        <dbReference type="Proteomes" id="UP000318538"/>
    </source>
</evidence>
<dbReference type="InterPro" id="IPR041628">
    <property type="entry name" value="ChlI/MoxR_AAA_lid"/>
</dbReference>
<dbReference type="InterPro" id="IPR027417">
    <property type="entry name" value="P-loop_NTPase"/>
</dbReference>
<dbReference type="PANTHER" id="PTHR42759">
    <property type="entry name" value="MOXR FAMILY PROTEIN"/>
    <property type="match status" value="1"/>
</dbReference>
<dbReference type="Pfam" id="PF07726">
    <property type="entry name" value="AAA_3"/>
    <property type="match status" value="1"/>
</dbReference>
<dbReference type="Pfam" id="PF17863">
    <property type="entry name" value="AAA_lid_2"/>
    <property type="match status" value="1"/>
</dbReference>
<evidence type="ECO:0000256" key="3">
    <source>
        <dbReference type="ARBA" id="ARBA00061607"/>
    </source>
</evidence>
<evidence type="ECO:0000256" key="2">
    <source>
        <dbReference type="ARBA" id="ARBA00022840"/>
    </source>
</evidence>
<reference evidence="6 7" key="1">
    <citation type="submission" date="2019-02" db="EMBL/GenBank/DDBJ databases">
        <title>Deep-cultivation of Planctomycetes and their phenomic and genomic characterization uncovers novel biology.</title>
        <authorList>
            <person name="Wiegand S."/>
            <person name="Jogler M."/>
            <person name="Boedeker C."/>
            <person name="Pinto D."/>
            <person name="Vollmers J."/>
            <person name="Rivas-Marin E."/>
            <person name="Kohn T."/>
            <person name="Peeters S.H."/>
            <person name="Heuer A."/>
            <person name="Rast P."/>
            <person name="Oberbeckmann S."/>
            <person name="Bunk B."/>
            <person name="Jeske O."/>
            <person name="Meyerdierks A."/>
            <person name="Storesund J.E."/>
            <person name="Kallscheuer N."/>
            <person name="Luecker S."/>
            <person name="Lage O.M."/>
            <person name="Pohl T."/>
            <person name="Merkel B.J."/>
            <person name="Hornburger P."/>
            <person name="Mueller R.-W."/>
            <person name="Bruemmer F."/>
            <person name="Labrenz M."/>
            <person name="Spormann A.M."/>
            <person name="Op den Camp H."/>
            <person name="Overmann J."/>
            <person name="Amann R."/>
            <person name="Jetten M.S.M."/>
            <person name="Mascher T."/>
            <person name="Medema M.H."/>
            <person name="Devos D.P."/>
            <person name="Kaster A.-K."/>
            <person name="Ovreas L."/>
            <person name="Rohde M."/>
            <person name="Galperin M.Y."/>
            <person name="Jogler C."/>
        </authorList>
    </citation>
    <scope>NUCLEOTIDE SEQUENCE [LARGE SCALE GENOMIC DNA]</scope>
    <source>
        <strain evidence="6 7">K22_7</strain>
    </source>
</reference>
<organism evidence="6 7">
    <name type="scientific">Rubripirellula lacrimiformis</name>
    <dbReference type="NCBI Taxonomy" id="1930273"/>
    <lineage>
        <taxon>Bacteria</taxon>
        <taxon>Pseudomonadati</taxon>
        <taxon>Planctomycetota</taxon>
        <taxon>Planctomycetia</taxon>
        <taxon>Pirellulales</taxon>
        <taxon>Pirellulaceae</taxon>
        <taxon>Rubripirellula</taxon>
    </lineage>
</organism>
<sequence length="354" mass="39477">MSHDAAGNVDVLSEADASRLHEARKRILDQLGKVIVGQEHVIDEILICLFSRGHVMLEGVPGLAKTLMISTLAKTLDLSFSRIQFTPDLMPADVTGTEIIEEDRATGHREFRFMQGPLFANVVLADEINRTPPKTQAALLEAMQERQVTVGRNRHELGNPFFVLATQNPIEQEGTYPLPEAQQDRFMFKVFVEYPSFDEEFEVARRTTGTQTSVVEPVLTAEEILRLQQLVRQVPISDHVVRYVLSLVRQTRVGSEGVPDFVNELVGWGAGPRAVQFLILGGKARALLKGRFHVQVEDIQALANAVLRHRMVVNFAAESDGITSDDVIQRIIAATPTTEDELSRDARFQKIFAS</sequence>
<comment type="similarity">
    <text evidence="3">Belongs to the MoxR family.</text>
</comment>
<dbReference type="GO" id="GO:0016887">
    <property type="term" value="F:ATP hydrolysis activity"/>
    <property type="evidence" value="ECO:0007669"/>
    <property type="project" value="InterPro"/>
</dbReference>
<evidence type="ECO:0000259" key="5">
    <source>
        <dbReference type="Pfam" id="PF17863"/>
    </source>
</evidence>
<dbReference type="EC" id="3.6.3.-" evidence="6"/>